<dbReference type="EMBL" id="JACGWV010000001">
    <property type="protein sequence ID" value="MBA8807433.1"/>
    <property type="molecule type" value="Genomic_DNA"/>
</dbReference>
<gene>
    <name evidence="5" type="ORF">FHX71_001375</name>
</gene>
<dbReference type="PROSITE" id="PS51257">
    <property type="entry name" value="PROKAR_LIPOPROTEIN"/>
    <property type="match status" value="1"/>
</dbReference>
<dbReference type="PANTHER" id="PTHR47235">
    <property type="entry name" value="BLR6548 PROTEIN"/>
    <property type="match status" value="1"/>
</dbReference>
<feature type="signal peptide" evidence="3">
    <location>
        <begin position="1"/>
        <end position="35"/>
    </location>
</feature>
<organism evidence="5 6">
    <name type="scientific">Promicromonospora sukumoe</name>
    <dbReference type="NCBI Taxonomy" id="88382"/>
    <lineage>
        <taxon>Bacteria</taxon>
        <taxon>Bacillati</taxon>
        <taxon>Actinomycetota</taxon>
        <taxon>Actinomycetes</taxon>
        <taxon>Micrococcales</taxon>
        <taxon>Promicromonosporaceae</taxon>
        <taxon>Promicromonospora</taxon>
    </lineage>
</organism>
<dbReference type="Pfam" id="PF13458">
    <property type="entry name" value="Peripla_BP_6"/>
    <property type="match status" value="1"/>
</dbReference>
<dbReference type="InterPro" id="IPR028081">
    <property type="entry name" value="Leu-bd"/>
</dbReference>
<reference evidence="5 6" key="1">
    <citation type="submission" date="2020-07" db="EMBL/GenBank/DDBJ databases">
        <title>Sequencing the genomes of 1000 actinobacteria strains.</title>
        <authorList>
            <person name="Klenk H.-P."/>
        </authorList>
    </citation>
    <scope>NUCLEOTIDE SEQUENCE [LARGE SCALE GENOMIC DNA]</scope>
    <source>
        <strain evidence="5 6">DSM 44121</strain>
    </source>
</reference>
<comment type="similarity">
    <text evidence="1">Belongs to the leucine-binding protein family.</text>
</comment>
<evidence type="ECO:0000256" key="1">
    <source>
        <dbReference type="ARBA" id="ARBA00010062"/>
    </source>
</evidence>
<dbReference type="SUPFAM" id="SSF53822">
    <property type="entry name" value="Periplasmic binding protein-like I"/>
    <property type="match status" value="1"/>
</dbReference>
<comment type="caution">
    <text evidence="5">The sequence shown here is derived from an EMBL/GenBank/DDBJ whole genome shotgun (WGS) entry which is preliminary data.</text>
</comment>
<dbReference type="Gene3D" id="3.40.50.2300">
    <property type="match status" value="2"/>
</dbReference>
<accession>A0A7W3PD56</accession>
<evidence type="ECO:0000256" key="2">
    <source>
        <dbReference type="ARBA" id="ARBA00022729"/>
    </source>
</evidence>
<dbReference type="Proteomes" id="UP000540568">
    <property type="component" value="Unassembled WGS sequence"/>
</dbReference>
<dbReference type="PANTHER" id="PTHR47235:SF1">
    <property type="entry name" value="BLR6548 PROTEIN"/>
    <property type="match status" value="1"/>
</dbReference>
<keyword evidence="6" id="KW-1185">Reference proteome</keyword>
<evidence type="ECO:0000256" key="3">
    <source>
        <dbReference type="SAM" id="SignalP"/>
    </source>
</evidence>
<dbReference type="RefSeq" id="WP_220489540.1">
    <property type="nucleotide sequence ID" value="NZ_BAAATF010000007.1"/>
</dbReference>
<dbReference type="InterPro" id="IPR028082">
    <property type="entry name" value="Peripla_BP_I"/>
</dbReference>
<dbReference type="AlphaFoldDB" id="A0A7W3PD56"/>
<feature type="domain" description="Leucine-binding protein" evidence="4">
    <location>
        <begin position="44"/>
        <end position="389"/>
    </location>
</feature>
<evidence type="ECO:0000313" key="5">
    <source>
        <dbReference type="EMBL" id="MBA8807433.1"/>
    </source>
</evidence>
<proteinExistence type="inferred from homology"/>
<evidence type="ECO:0000259" key="4">
    <source>
        <dbReference type="Pfam" id="PF13458"/>
    </source>
</evidence>
<dbReference type="CDD" id="cd06343">
    <property type="entry name" value="PBP1_ABC_ligand_binding-like"/>
    <property type="match status" value="1"/>
</dbReference>
<evidence type="ECO:0000313" key="6">
    <source>
        <dbReference type="Proteomes" id="UP000540568"/>
    </source>
</evidence>
<sequence>MRTALLSRPRSVGTAAVLGLTAATALSACSTPAAAEVPGVTDDTVVIGTHQPLTGPAAAGFASISAATAAYFEYVNANGGIHGRSIEYVVKDDGYNPATTQTVVRELVQEDEVFAVVNGLGTPTHSSVLDYLDQNGVPDLFVASGSLTWDQPDEYPGTFGFNADYVTEGAALAQYALDTEPDAVVCVLGQDDDFGEGILAGVELAVGAGKVASSQTYSTADQDVTAQIGAMKEAGCTHNVLGTINGFTALAVGTAAQMDWFPRWHVSSSGADHPTLVEYLGADVAPVLEGLVSVNYLPNSPSSEWYELFSTINDEYNDGAPYTGNTTYGMSVGYQFAEALAAAGPDPTRESILAAVESGDLVGNGVAPLTYSAEDHFAHRTVRVAVVTDGVQDFTDDAYTVSEAGAVAVEPAQVPLENEGIPVTD</sequence>
<name>A0A7W3PD56_9MICO</name>
<protein>
    <submittedName>
        <fullName evidence="5">ABC-type branched-subunit amino acid transport system substrate-binding protein</fullName>
    </submittedName>
</protein>
<feature type="chain" id="PRO_5039070205" evidence="3">
    <location>
        <begin position="36"/>
        <end position="425"/>
    </location>
</feature>
<keyword evidence="2 3" id="KW-0732">Signal</keyword>